<gene>
    <name evidence="2" type="ORF">METZ01_LOCUS337855</name>
</gene>
<dbReference type="InterPro" id="IPR013036">
    <property type="entry name" value="DUF1587"/>
</dbReference>
<dbReference type="SUPFAM" id="SSF46626">
    <property type="entry name" value="Cytochrome c"/>
    <property type="match status" value="1"/>
</dbReference>
<dbReference type="AlphaFoldDB" id="A0A382QKZ3"/>
<dbReference type="GO" id="GO:0009055">
    <property type="term" value="F:electron transfer activity"/>
    <property type="evidence" value="ECO:0007669"/>
    <property type="project" value="InterPro"/>
</dbReference>
<evidence type="ECO:0000313" key="2">
    <source>
        <dbReference type="EMBL" id="SVC85001.1"/>
    </source>
</evidence>
<organism evidence="2">
    <name type="scientific">marine metagenome</name>
    <dbReference type="NCBI Taxonomy" id="408172"/>
    <lineage>
        <taxon>unclassified sequences</taxon>
        <taxon>metagenomes</taxon>
        <taxon>ecological metagenomes</taxon>
    </lineage>
</organism>
<feature type="non-terminal residue" evidence="2">
    <location>
        <position position="309"/>
    </location>
</feature>
<dbReference type="InterPro" id="IPR036909">
    <property type="entry name" value="Cyt_c-like_dom_sf"/>
</dbReference>
<sequence>MVRSALGFAAVAALTVIGQSHLRAEQTPVEPAGSVETMAVSTARAMLDRYCVACHNERTRTAGLTLDTLNIGRVGEAPSTWEHVIRRLTANAMPPAGRPRPDAATIQAFVAWLEGELDTVGLAQPDPGRPVIHRLNRVEYGNAVRDLFDIQIDVNTLLPADDEEHGFDNIADVLSMSPTLFERYLASAQRISRLAVGYQGLRPVAETYAVHGALDQNEATSLDLPLGSRGGVAIEHHFPVDGEYLIRVTLRKQEYGYARGMGRPHELDLRLDGARLTSFTVGRAWEHGQLPPMGYAGKFEQVYDGNSFP</sequence>
<dbReference type="GO" id="GO:0020037">
    <property type="term" value="F:heme binding"/>
    <property type="evidence" value="ECO:0007669"/>
    <property type="project" value="InterPro"/>
</dbReference>
<reference evidence="2" key="1">
    <citation type="submission" date="2018-05" db="EMBL/GenBank/DDBJ databases">
        <authorList>
            <person name="Lanie J.A."/>
            <person name="Ng W.-L."/>
            <person name="Kazmierczak K.M."/>
            <person name="Andrzejewski T.M."/>
            <person name="Davidsen T.M."/>
            <person name="Wayne K.J."/>
            <person name="Tettelin H."/>
            <person name="Glass J.I."/>
            <person name="Rusch D."/>
            <person name="Podicherti R."/>
            <person name="Tsui H.-C.T."/>
            <person name="Winkler M.E."/>
        </authorList>
    </citation>
    <scope>NUCLEOTIDE SEQUENCE</scope>
</reference>
<feature type="domain" description="DUF1587" evidence="1">
    <location>
        <begin position="134"/>
        <end position="196"/>
    </location>
</feature>
<name>A0A382QKZ3_9ZZZZ</name>
<dbReference type="Pfam" id="PF07626">
    <property type="entry name" value="PSD3"/>
    <property type="match status" value="1"/>
</dbReference>
<protein>
    <recommendedName>
        <fullName evidence="1">DUF1587 domain-containing protein</fullName>
    </recommendedName>
</protein>
<evidence type="ECO:0000259" key="1">
    <source>
        <dbReference type="Pfam" id="PF07626"/>
    </source>
</evidence>
<accession>A0A382QKZ3</accession>
<proteinExistence type="predicted"/>
<dbReference type="EMBL" id="UINC01114590">
    <property type="protein sequence ID" value="SVC85001.1"/>
    <property type="molecule type" value="Genomic_DNA"/>
</dbReference>